<keyword evidence="3" id="KW-0238">DNA-binding</keyword>
<dbReference type="InterPro" id="IPR015300">
    <property type="entry name" value="DNA-bd_pseudobarrel_sf"/>
</dbReference>
<dbReference type="Proteomes" id="UP001140949">
    <property type="component" value="Unassembled WGS sequence"/>
</dbReference>
<sequence>MSAVDSNSYEEIRKQRIQENLKHLQGLGISKISKSLLEVAQKEQKSLKCHATPKSKKILETSELRRSSRARNPVATYQDEVADMELLSHRKRTRRSTNKNHERAYTGRIISYEDKVRAIKRAEKLQSSLKSGNPSFVKVMVRSHVSSCFWLGLPSTFCKEQLPLRELNMVLEDEDGVEYDAIYIGKRTGLSGGWRGFSIDHDLEDGDVLVFELSEPARFKIHIVKAIEERSANIDDETVGAVGGTSKATNIEESMEKEVSQKQAPNPEPVKQAGRKTRRKHLQ</sequence>
<dbReference type="CDD" id="cd10017">
    <property type="entry name" value="B3_DNA"/>
    <property type="match status" value="1"/>
</dbReference>
<comment type="caution">
    <text evidence="8">The sequence shown here is derived from an EMBL/GenBank/DDBJ whole genome shotgun (WGS) entry which is preliminary data.</text>
</comment>
<keyword evidence="9" id="KW-1185">Reference proteome</keyword>
<dbReference type="Pfam" id="PF02362">
    <property type="entry name" value="B3"/>
    <property type="match status" value="1"/>
</dbReference>
<reference evidence="8" key="2">
    <citation type="submission" date="2023-04" db="EMBL/GenBank/DDBJ databases">
        <authorList>
            <person name="Bruccoleri R.E."/>
            <person name="Oakeley E.J."/>
            <person name="Faust A.-M."/>
            <person name="Dessus-Babus S."/>
            <person name="Altorfer M."/>
            <person name="Burckhardt D."/>
            <person name="Oertli M."/>
            <person name="Naumann U."/>
            <person name="Petersen F."/>
            <person name="Wong J."/>
        </authorList>
    </citation>
    <scope>NUCLEOTIDE SEQUENCE</scope>
    <source>
        <strain evidence="8">GSM-AAB239-AS_SAM_17_03QT</strain>
        <tissue evidence="8">Leaf</tissue>
    </source>
</reference>
<gene>
    <name evidence="8" type="ORF">M6B38_189475</name>
</gene>
<protein>
    <submittedName>
        <fullName evidence="8">B3 domain-containing protein-like isoform X2</fullName>
    </submittedName>
</protein>
<feature type="region of interest" description="Disordered" evidence="6">
    <location>
        <begin position="239"/>
        <end position="283"/>
    </location>
</feature>
<dbReference type="AlphaFoldDB" id="A0AAX6EI64"/>
<dbReference type="SUPFAM" id="SSF101936">
    <property type="entry name" value="DNA-binding pseudobarrel domain"/>
    <property type="match status" value="1"/>
</dbReference>
<keyword evidence="2" id="KW-0805">Transcription regulation</keyword>
<accession>A0AAX6EI64</accession>
<evidence type="ECO:0000256" key="3">
    <source>
        <dbReference type="ARBA" id="ARBA00023125"/>
    </source>
</evidence>
<evidence type="ECO:0000256" key="5">
    <source>
        <dbReference type="ARBA" id="ARBA00023242"/>
    </source>
</evidence>
<dbReference type="InterPro" id="IPR003340">
    <property type="entry name" value="B3_DNA-bd"/>
</dbReference>
<dbReference type="GO" id="GO:0003677">
    <property type="term" value="F:DNA binding"/>
    <property type="evidence" value="ECO:0007669"/>
    <property type="project" value="UniProtKB-KW"/>
</dbReference>
<proteinExistence type="predicted"/>
<dbReference type="InterPro" id="IPR044837">
    <property type="entry name" value="REM16-like"/>
</dbReference>
<dbReference type="Gene3D" id="2.40.330.10">
    <property type="entry name" value="DNA-binding pseudobarrel domain"/>
    <property type="match status" value="1"/>
</dbReference>
<dbReference type="PANTHER" id="PTHR31391:SF3">
    <property type="entry name" value="B3 DOMAIN-CONTAINING PROTEIN OS05G0481400"/>
    <property type="match status" value="1"/>
</dbReference>
<dbReference type="PROSITE" id="PS50863">
    <property type="entry name" value="B3"/>
    <property type="match status" value="1"/>
</dbReference>
<dbReference type="PANTHER" id="PTHR31391">
    <property type="entry name" value="B3 DOMAIN-CONTAINING PROTEIN OS11G0197600-RELATED"/>
    <property type="match status" value="1"/>
</dbReference>
<evidence type="ECO:0000256" key="4">
    <source>
        <dbReference type="ARBA" id="ARBA00023163"/>
    </source>
</evidence>
<name>A0AAX6EI64_IRIPA</name>
<feature type="domain" description="TF-B3" evidence="7">
    <location>
        <begin position="136"/>
        <end position="227"/>
    </location>
</feature>
<keyword evidence="5" id="KW-0539">Nucleus</keyword>
<evidence type="ECO:0000256" key="1">
    <source>
        <dbReference type="ARBA" id="ARBA00004123"/>
    </source>
</evidence>
<feature type="compositionally biased region" description="Basic residues" evidence="6">
    <location>
        <begin position="273"/>
        <end position="283"/>
    </location>
</feature>
<keyword evidence="4" id="KW-0804">Transcription</keyword>
<dbReference type="EMBL" id="JANAVB010036419">
    <property type="protein sequence ID" value="KAJ6803696.1"/>
    <property type="molecule type" value="Genomic_DNA"/>
</dbReference>
<organism evidence="8 9">
    <name type="scientific">Iris pallida</name>
    <name type="common">Sweet iris</name>
    <dbReference type="NCBI Taxonomy" id="29817"/>
    <lineage>
        <taxon>Eukaryota</taxon>
        <taxon>Viridiplantae</taxon>
        <taxon>Streptophyta</taxon>
        <taxon>Embryophyta</taxon>
        <taxon>Tracheophyta</taxon>
        <taxon>Spermatophyta</taxon>
        <taxon>Magnoliopsida</taxon>
        <taxon>Liliopsida</taxon>
        <taxon>Asparagales</taxon>
        <taxon>Iridaceae</taxon>
        <taxon>Iridoideae</taxon>
        <taxon>Irideae</taxon>
        <taxon>Iris</taxon>
    </lineage>
</organism>
<comment type="subcellular location">
    <subcellularLocation>
        <location evidence="1">Nucleus</location>
    </subcellularLocation>
</comment>
<evidence type="ECO:0000313" key="8">
    <source>
        <dbReference type="EMBL" id="KAJ6803696.1"/>
    </source>
</evidence>
<evidence type="ECO:0000313" key="9">
    <source>
        <dbReference type="Proteomes" id="UP001140949"/>
    </source>
</evidence>
<evidence type="ECO:0000259" key="7">
    <source>
        <dbReference type="PROSITE" id="PS50863"/>
    </source>
</evidence>
<dbReference type="SMART" id="SM01019">
    <property type="entry name" value="B3"/>
    <property type="match status" value="1"/>
</dbReference>
<dbReference type="GO" id="GO:0005634">
    <property type="term" value="C:nucleus"/>
    <property type="evidence" value="ECO:0007669"/>
    <property type="project" value="UniProtKB-SubCell"/>
</dbReference>
<evidence type="ECO:0000256" key="6">
    <source>
        <dbReference type="SAM" id="MobiDB-lite"/>
    </source>
</evidence>
<evidence type="ECO:0000256" key="2">
    <source>
        <dbReference type="ARBA" id="ARBA00023015"/>
    </source>
</evidence>
<reference evidence="8" key="1">
    <citation type="journal article" date="2023" name="GigaByte">
        <title>Genome assembly of the bearded iris, Iris pallida Lam.</title>
        <authorList>
            <person name="Bruccoleri R.E."/>
            <person name="Oakeley E.J."/>
            <person name="Faust A.M.E."/>
            <person name="Altorfer M."/>
            <person name="Dessus-Babus S."/>
            <person name="Burckhardt D."/>
            <person name="Oertli M."/>
            <person name="Naumann U."/>
            <person name="Petersen F."/>
            <person name="Wong J."/>
        </authorList>
    </citation>
    <scope>NUCLEOTIDE SEQUENCE</scope>
    <source>
        <strain evidence="8">GSM-AAB239-AS_SAM_17_03QT</strain>
    </source>
</reference>